<feature type="domain" description="YutG/PgpA" evidence="3">
    <location>
        <begin position="19"/>
        <end position="158"/>
    </location>
</feature>
<gene>
    <name evidence="4" type="ORF">F2P47_13045</name>
</gene>
<dbReference type="PANTHER" id="PTHR36305">
    <property type="entry name" value="PHOSPHATIDYLGLYCEROPHOSPHATASE A"/>
    <property type="match status" value="1"/>
</dbReference>
<keyword evidence="1" id="KW-0595">Phospholipid degradation</keyword>
<keyword evidence="1" id="KW-0443">Lipid metabolism</keyword>
<comment type="function">
    <text evidence="1">Lipid phosphatase which dephosphorylates phosphatidylglycerophosphate (PGP) to phosphatidylglycerol (PG).</text>
</comment>
<comment type="cofactor">
    <cofactor evidence="1">
        <name>Mg(2+)</name>
        <dbReference type="ChEBI" id="CHEBI:18420"/>
    </cofactor>
</comment>
<comment type="caution">
    <text evidence="4">The sequence shown here is derived from an EMBL/GenBank/DDBJ whole genome shotgun (WGS) entry which is preliminary data.</text>
</comment>
<keyword evidence="1" id="KW-0460">Magnesium</keyword>
<evidence type="ECO:0000256" key="1">
    <source>
        <dbReference type="PIRNR" id="PIRNR006162"/>
    </source>
</evidence>
<dbReference type="RefSeq" id="WP_152216808.1">
    <property type="nucleotide sequence ID" value="NZ_WESC01000011.1"/>
</dbReference>
<keyword evidence="1" id="KW-0442">Lipid degradation</keyword>
<dbReference type="GO" id="GO:0006655">
    <property type="term" value="P:phosphatidylglycerol biosynthetic process"/>
    <property type="evidence" value="ECO:0007669"/>
    <property type="project" value="UniProtKB-UniPathway"/>
</dbReference>
<keyword evidence="1 2" id="KW-0812">Transmembrane</keyword>
<keyword evidence="2" id="KW-1133">Transmembrane helix</keyword>
<dbReference type="EMBL" id="WESC01000011">
    <property type="protein sequence ID" value="KAB7739352.1"/>
    <property type="molecule type" value="Genomic_DNA"/>
</dbReference>
<feature type="transmembrane region" description="Helical" evidence="2">
    <location>
        <begin position="93"/>
        <end position="119"/>
    </location>
</feature>
<evidence type="ECO:0000313" key="4">
    <source>
        <dbReference type="EMBL" id="KAB7739352.1"/>
    </source>
</evidence>
<dbReference type="UniPathway" id="UPA00084">
    <property type="reaction ID" value="UER00504"/>
</dbReference>
<reference evidence="4 5" key="1">
    <citation type="submission" date="2019-09" db="EMBL/GenBank/DDBJ databases">
        <title>Parvibaculum sedimenti sp. nov., isolated from sediment.</title>
        <authorList>
            <person name="Wang Y."/>
        </authorList>
    </citation>
    <scope>NUCLEOTIDE SEQUENCE [LARGE SCALE GENOMIC DNA]</scope>
    <source>
        <strain evidence="4 5">HXT-9</strain>
    </source>
</reference>
<dbReference type="GO" id="GO:0008962">
    <property type="term" value="F:phosphatidylglycerophosphatase activity"/>
    <property type="evidence" value="ECO:0007669"/>
    <property type="project" value="UniProtKB-EC"/>
</dbReference>
<keyword evidence="1" id="KW-0378">Hydrolase</keyword>
<protein>
    <recommendedName>
        <fullName evidence="1">Phosphatidylglycerophosphatase A</fullName>
        <ecNumber evidence="1">3.1.3.27</ecNumber>
    </recommendedName>
    <alternativeName>
        <fullName evidence="1">Phosphatidylglycerolphosphate phosphatase A</fullName>
    </alternativeName>
</protein>
<dbReference type="GO" id="GO:0005886">
    <property type="term" value="C:plasma membrane"/>
    <property type="evidence" value="ECO:0007669"/>
    <property type="project" value="UniProtKB-SubCell"/>
</dbReference>
<comment type="subcellular location">
    <subcellularLocation>
        <location evidence="1">Cell inner membrane</location>
        <topology evidence="1">Multi-pass membrane protein</topology>
    </subcellularLocation>
</comment>
<dbReference type="EC" id="3.1.3.27" evidence="1"/>
<dbReference type="Pfam" id="PF04608">
    <property type="entry name" value="PgpA"/>
    <property type="match status" value="1"/>
</dbReference>
<comment type="pathway">
    <text evidence="1">Phospholipid metabolism; phosphatidylglycerol biosynthesis; phosphatidylglycerol from CDP-diacylglycerol: step 2/2.</text>
</comment>
<dbReference type="GO" id="GO:0046872">
    <property type="term" value="F:metal ion binding"/>
    <property type="evidence" value="ECO:0007669"/>
    <property type="project" value="UniProtKB-KW"/>
</dbReference>
<keyword evidence="5" id="KW-1185">Reference proteome</keyword>
<keyword evidence="1" id="KW-0479">Metal-binding</keyword>
<dbReference type="Proteomes" id="UP000468901">
    <property type="component" value="Unassembled WGS sequence"/>
</dbReference>
<dbReference type="SUPFAM" id="SSF101307">
    <property type="entry name" value="YutG-like"/>
    <property type="match status" value="1"/>
</dbReference>
<keyword evidence="1" id="KW-0997">Cell inner membrane</keyword>
<feature type="transmembrane region" description="Helical" evidence="2">
    <location>
        <begin position="139"/>
        <end position="161"/>
    </location>
</feature>
<dbReference type="GO" id="GO:0009395">
    <property type="term" value="P:phospholipid catabolic process"/>
    <property type="evidence" value="ECO:0007669"/>
    <property type="project" value="UniProtKB-KW"/>
</dbReference>
<feature type="transmembrane region" description="Helical" evidence="2">
    <location>
        <begin position="50"/>
        <end position="72"/>
    </location>
</feature>
<dbReference type="CDD" id="cd06971">
    <property type="entry name" value="PgpA"/>
    <property type="match status" value="1"/>
</dbReference>
<dbReference type="AlphaFoldDB" id="A0A6N6VL65"/>
<comment type="catalytic activity">
    <reaction evidence="1">
        <text>a 1,2-diacyl-sn-glycero-3-phospho-(1'-sn-glycero-3'-phosphate) + H2O = a 1,2-diacyl-sn-glycero-3-phospho-(1'-sn-glycerol) + phosphate</text>
        <dbReference type="Rhea" id="RHEA:33751"/>
        <dbReference type="ChEBI" id="CHEBI:15377"/>
        <dbReference type="ChEBI" id="CHEBI:43474"/>
        <dbReference type="ChEBI" id="CHEBI:60110"/>
        <dbReference type="ChEBI" id="CHEBI:64716"/>
        <dbReference type="EC" id="3.1.3.27"/>
    </reaction>
</comment>
<dbReference type="InterPro" id="IPR007686">
    <property type="entry name" value="YutG/PgpA"/>
</dbReference>
<organism evidence="4 5">
    <name type="scientific">Parvibaculum sedimenti</name>
    <dbReference type="NCBI Taxonomy" id="2608632"/>
    <lineage>
        <taxon>Bacteria</taxon>
        <taxon>Pseudomonadati</taxon>
        <taxon>Pseudomonadota</taxon>
        <taxon>Alphaproteobacteria</taxon>
        <taxon>Hyphomicrobiales</taxon>
        <taxon>Parvibaculaceae</taxon>
        <taxon>Parvibaculum</taxon>
    </lineage>
</organism>
<dbReference type="PANTHER" id="PTHR36305:SF1">
    <property type="entry name" value="PHOSPHATIDYLGLYCEROPHOSPHATASE A"/>
    <property type="match status" value="1"/>
</dbReference>
<keyword evidence="1 2" id="KW-0472">Membrane</keyword>
<evidence type="ECO:0000313" key="5">
    <source>
        <dbReference type="Proteomes" id="UP000468901"/>
    </source>
</evidence>
<name>A0A6N6VL65_9HYPH</name>
<proteinExistence type="predicted"/>
<keyword evidence="1" id="KW-1208">Phospholipid metabolism</keyword>
<evidence type="ECO:0000256" key="2">
    <source>
        <dbReference type="SAM" id="Phobius"/>
    </source>
</evidence>
<keyword evidence="1" id="KW-1003">Cell membrane</keyword>
<sequence length="165" mass="17179">MMKLTPLPAGLRFADPVALIATWFGSGLMPKAPGTWGSLAALPPALFLAWLGGPLALIIGAALAFVIGIPAASRYAAAKGTEDPSEVVIDEVAAQWLVLAALPLAPVAWGAGFLLFRFFDVVKPWPVSLADARLKGGPGIMLDDIVAAVYAILAILLIRYFTGAL</sequence>
<dbReference type="InterPro" id="IPR036681">
    <property type="entry name" value="PgpA-like_sf"/>
</dbReference>
<evidence type="ECO:0000259" key="3">
    <source>
        <dbReference type="Pfam" id="PF04608"/>
    </source>
</evidence>
<accession>A0A6N6VL65</accession>
<dbReference type="InterPro" id="IPR026037">
    <property type="entry name" value="PgpA"/>
</dbReference>
<dbReference type="PIRSF" id="PIRSF006162">
    <property type="entry name" value="PgpA"/>
    <property type="match status" value="1"/>
</dbReference>